<sequence length="89" mass="9278">MTGCAVLCALAAAWLIYRASSHQRLGPRLAGVRWRWAAGVLGALGWALPAGTLGVTAALALALSALMAGLAALPFADAAWQRWRSRHAV</sequence>
<evidence type="ECO:0000256" key="1">
    <source>
        <dbReference type="SAM" id="Phobius"/>
    </source>
</evidence>
<reference evidence="2 3" key="1">
    <citation type="submission" date="2024-09" db="EMBL/GenBank/DDBJ databases">
        <title>Novel species of the genus Pelomonas and Roseateles isolated from streams.</title>
        <authorList>
            <person name="Lu H."/>
        </authorList>
    </citation>
    <scope>NUCLEOTIDE SEQUENCE [LARGE SCALE GENOMIC DNA]</scope>
    <source>
        <strain evidence="2 3">BYS96W</strain>
    </source>
</reference>
<dbReference type="Proteomes" id="UP001606305">
    <property type="component" value="Unassembled WGS sequence"/>
</dbReference>
<gene>
    <name evidence="2" type="ORF">ACG00X_14545</name>
</gene>
<dbReference type="EMBL" id="JBIGIA010000010">
    <property type="protein sequence ID" value="MFG6458056.1"/>
    <property type="molecule type" value="Genomic_DNA"/>
</dbReference>
<dbReference type="RefSeq" id="WP_394488909.1">
    <property type="nucleotide sequence ID" value="NZ_JBIGIA010000010.1"/>
</dbReference>
<evidence type="ECO:0000313" key="2">
    <source>
        <dbReference type="EMBL" id="MFG6458056.1"/>
    </source>
</evidence>
<keyword evidence="1" id="KW-0812">Transmembrane</keyword>
<name>A0ABW7G811_9BURK</name>
<keyword evidence="1" id="KW-1133">Transmembrane helix</keyword>
<comment type="caution">
    <text evidence="2">The sequence shown here is derived from an EMBL/GenBank/DDBJ whole genome shotgun (WGS) entry which is preliminary data.</text>
</comment>
<feature type="transmembrane region" description="Helical" evidence="1">
    <location>
        <begin position="45"/>
        <end position="76"/>
    </location>
</feature>
<keyword evidence="1" id="KW-0472">Membrane</keyword>
<accession>A0ABW7G811</accession>
<evidence type="ECO:0008006" key="4">
    <source>
        <dbReference type="Google" id="ProtNLM"/>
    </source>
</evidence>
<organism evidence="2 3">
    <name type="scientific">Pelomonas nitida</name>
    <dbReference type="NCBI Taxonomy" id="3299027"/>
    <lineage>
        <taxon>Bacteria</taxon>
        <taxon>Pseudomonadati</taxon>
        <taxon>Pseudomonadota</taxon>
        <taxon>Betaproteobacteria</taxon>
        <taxon>Burkholderiales</taxon>
        <taxon>Sphaerotilaceae</taxon>
        <taxon>Roseateles</taxon>
    </lineage>
</organism>
<keyword evidence="3" id="KW-1185">Reference proteome</keyword>
<evidence type="ECO:0000313" key="3">
    <source>
        <dbReference type="Proteomes" id="UP001606305"/>
    </source>
</evidence>
<proteinExistence type="predicted"/>
<protein>
    <recommendedName>
        <fullName evidence="4">DUF3325 domain-containing protein</fullName>
    </recommendedName>
</protein>